<dbReference type="EMBL" id="VSRR010011768">
    <property type="protein sequence ID" value="MPC53621.1"/>
    <property type="molecule type" value="Genomic_DNA"/>
</dbReference>
<dbReference type="AlphaFoldDB" id="A0A5B7G1C4"/>
<protein>
    <submittedName>
        <fullName evidence="1">Uncharacterized protein</fullName>
    </submittedName>
</protein>
<evidence type="ECO:0000313" key="2">
    <source>
        <dbReference type="Proteomes" id="UP000324222"/>
    </source>
</evidence>
<sequence>MCKCECGQPRGDISPTRPPNCDARVAGLVPVKTPAPTIARSCPSLQWYSPFLPLHQRLGLAQHPSRCCHSQPCPPQPCQRP</sequence>
<comment type="caution">
    <text evidence="1">The sequence shown here is derived from an EMBL/GenBank/DDBJ whole genome shotgun (WGS) entry which is preliminary data.</text>
</comment>
<gene>
    <name evidence="1" type="ORF">E2C01_047522</name>
</gene>
<proteinExistence type="predicted"/>
<name>A0A5B7G1C4_PORTR</name>
<reference evidence="1 2" key="1">
    <citation type="submission" date="2019-05" db="EMBL/GenBank/DDBJ databases">
        <title>Another draft genome of Portunus trituberculatus and its Hox gene families provides insights of decapod evolution.</title>
        <authorList>
            <person name="Jeong J.-H."/>
            <person name="Song I."/>
            <person name="Kim S."/>
            <person name="Choi T."/>
            <person name="Kim D."/>
            <person name="Ryu S."/>
            <person name="Kim W."/>
        </authorList>
    </citation>
    <scope>NUCLEOTIDE SEQUENCE [LARGE SCALE GENOMIC DNA]</scope>
    <source>
        <tissue evidence="1">Muscle</tissue>
    </source>
</reference>
<evidence type="ECO:0000313" key="1">
    <source>
        <dbReference type="EMBL" id="MPC53621.1"/>
    </source>
</evidence>
<organism evidence="1 2">
    <name type="scientific">Portunus trituberculatus</name>
    <name type="common">Swimming crab</name>
    <name type="synonym">Neptunus trituberculatus</name>
    <dbReference type="NCBI Taxonomy" id="210409"/>
    <lineage>
        <taxon>Eukaryota</taxon>
        <taxon>Metazoa</taxon>
        <taxon>Ecdysozoa</taxon>
        <taxon>Arthropoda</taxon>
        <taxon>Crustacea</taxon>
        <taxon>Multicrustacea</taxon>
        <taxon>Malacostraca</taxon>
        <taxon>Eumalacostraca</taxon>
        <taxon>Eucarida</taxon>
        <taxon>Decapoda</taxon>
        <taxon>Pleocyemata</taxon>
        <taxon>Brachyura</taxon>
        <taxon>Eubrachyura</taxon>
        <taxon>Portunoidea</taxon>
        <taxon>Portunidae</taxon>
        <taxon>Portuninae</taxon>
        <taxon>Portunus</taxon>
    </lineage>
</organism>
<keyword evidence="2" id="KW-1185">Reference proteome</keyword>
<accession>A0A5B7G1C4</accession>
<dbReference type="Proteomes" id="UP000324222">
    <property type="component" value="Unassembled WGS sequence"/>
</dbReference>